<keyword evidence="9" id="KW-0133">Cell shape</keyword>
<evidence type="ECO:0000256" key="12">
    <source>
        <dbReference type="ARBA" id="ARBA00034000"/>
    </source>
</evidence>
<comment type="function">
    <text evidence="1">Removes C-terminal D-alanyl residues from sugar-peptide cell wall precursors.</text>
</comment>
<dbReference type="Pfam" id="PF07943">
    <property type="entry name" value="PBP5_C"/>
    <property type="match status" value="1"/>
</dbReference>
<evidence type="ECO:0000256" key="16">
    <source>
        <dbReference type="SAM" id="Phobius"/>
    </source>
</evidence>
<dbReference type="PANTHER" id="PTHR21581:SF26">
    <property type="entry name" value="D-ALANYL-D-ALANINE ENDOPEPTIDASE"/>
    <property type="match status" value="1"/>
</dbReference>
<evidence type="ECO:0000313" key="20">
    <source>
        <dbReference type="Proteomes" id="UP000824136"/>
    </source>
</evidence>
<comment type="catalytic activity">
    <reaction evidence="12">
        <text>Preferential cleavage: (Ac)2-L-Lys-D-Ala-|-D-Ala. Also transpeptidation of peptidyl-alanyl moieties that are N-acyl substituents of D-alanine.</text>
        <dbReference type="EC" id="3.4.16.4"/>
    </reaction>
</comment>
<evidence type="ECO:0000313" key="19">
    <source>
        <dbReference type="EMBL" id="HIT58961.1"/>
    </source>
</evidence>
<dbReference type="InterPro" id="IPR001967">
    <property type="entry name" value="Peptidase_S11_N"/>
</dbReference>
<dbReference type="SUPFAM" id="SSF69189">
    <property type="entry name" value="Penicillin-binding protein associated domain"/>
    <property type="match status" value="1"/>
</dbReference>
<feature type="active site" description="Acyl-ester intermediate" evidence="13">
    <location>
        <position position="74"/>
    </location>
</feature>
<keyword evidence="10" id="KW-0573">Peptidoglycan synthesis</keyword>
<gene>
    <name evidence="19" type="ORF">IAC39_04545</name>
</gene>
<evidence type="ECO:0000256" key="14">
    <source>
        <dbReference type="PIRSR" id="PIRSR618044-2"/>
    </source>
</evidence>
<evidence type="ECO:0000256" key="6">
    <source>
        <dbReference type="ARBA" id="ARBA00022670"/>
    </source>
</evidence>
<evidence type="ECO:0000256" key="1">
    <source>
        <dbReference type="ARBA" id="ARBA00003217"/>
    </source>
</evidence>
<evidence type="ECO:0000256" key="5">
    <source>
        <dbReference type="ARBA" id="ARBA00022645"/>
    </source>
</evidence>
<accession>A0A9D1GTJ5</accession>
<evidence type="ECO:0000256" key="8">
    <source>
        <dbReference type="ARBA" id="ARBA00022801"/>
    </source>
</evidence>
<dbReference type="PRINTS" id="PR00725">
    <property type="entry name" value="DADACBPTASE1"/>
</dbReference>
<dbReference type="Gene3D" id="3.40.710.10">
    <property type="entry name" value="DD-peptidase/beta-lactamase superfamily"/>
    <property type="match status" value="1"/>
</dbReference>
<evidence type="ECO:0000256" key="15">
    <source>
        <dbReference type="RuleBase" id="RU004016"/>
    </source>
</evidence>
<comment type="similarity">
    <text evidence="3 15">Belongs to the peptidase S11 family.</text>
</comment>
<dbReference type="GO" id="GO:0009252">
    <property type="term" value="P:peptidoglycan biosynthetic process"/>
    <property type="evidence" value="ECO:0007669"/>
    <property type="project" value="UniProtKB-KW"/>
</dbReference>
<dbReference type="EMBL" id="DVLL01000017">
    <property type="protein sequence ID" value="HIT58961.1"/>
    <property type="molecule type" value="Genomic_DNA"/>
</dbReference>
<comment type="caution">
    <text evidence="19">The sequence shown here is derived from an EMBL/GenBank/DDBJ whole genome shotgun (WGS) entry which is preliminary data.</text>
</comment>
<keyword evidence="16" id="KW-0812">Transmembrane</keyword>
<dbReference type="GO" id="GO:0009002">
    <property type="term" value="F:serine-type D-Ala-D-Ala carboxypeptidase activity"/>
    <property type="evidence" value="ECO:0007669"/>
    <property type="project" value="UniProtKB-EC"/>
</dbReference>
<dbReference type="GO" id="GO:0006508">
    <property type="term" value="P:proteolysis"/>
    <property type="evidence" value="ECO:0007669"/>
    <property type="project" value="UniProtKB-KW"/>
</dbReference>
<dbReference type="InterPro" id="IPR012907">
    <property type="entry name" value="Peptidase_S11_C"/>
</dbReference>
<dbReference type="InterPro" id="IPR037167">
    <property type="entry name" value="Peptidase_S11_C_sf"/>
</dbReference>
<keyword evidence="11" id="KW-0961">Cell wall biogenesis/degradation</keyword>
<feature type="active site" evidence="13">
    <location>
        <position position="139"/>
    </location>
</feature>
<dbReference type="SUPFAM" id="SSF56601">
    <property type="entry name" value="beta-lactamase/transpeptidase-like"/>
    <property type="match status" value="1"/>
</dbReference>
<comment type="pathway">
    <text evidence="2">Cell wall biogenesis; peptidoglycan biosynthesis.</text>
</comment>
<evidence type="ECO:0000256" key="13">
    <source>
        <dbReference type="PIRSR" id="PIRSR618044-1"/>
    </source>
</evidence>
<dbReference type="InterPro" id="IPR012338">
    <property type="entry name" value="Beta-lactam/transpept-like"/>
</dbReference>
<sequence>MGKDSNMRKLSIIICIVIAVTSLTMSIGAAETGSVSFNLPDDVTIYSEAAYLVNLDTNEAVYQKNADKRLVPASLTKIMTAILLLEEYKDNIGALSTTYVSGPSTCFDELYMTGASTADIRIGEEVSYKDLLYALMLRSACEAANIIAYNVAGSLEGFVQMMNDKAAELGCTDTHFTNAHGLFWEDHYTTARDMAIITEYAMTLPMFTEISCTPEYTMEATSYHPEPRAISHTNYMMSRMNGGDYYYEYVKGIKTGTLDQAGRCLVSLAFKDGYSYLLVTLNAPQQDAQGNNVFYNFIDAKTIYEWAFDNLEYTDIVLGTEEKAEVPVQYGDGQDYVIAKPAESFSRIWNKSIPLSSIHEDITLAENVVAPVNEGDVLGTLELEYGGQVLATMDLIATTSLARSERSELMTIAQSFVGSPDFYSALKWSALFFLVYTVLIITLKIIFHIQNKKRSRMYGTVKRRR</sequence>
<evidence type="ECO:0000256" key="10">
    <source>
        <dbReference type="ARBA" id="ARBA00022984"/>
    </source>
</evidence>
<evidence type="ECO:0000259" key="17">
    <source>
        <dbReference type="Pfam" id="PF00768"/>
    </source>
</evidence>
<feature type="active site" description="Proton acceptor" evidence="13">
    <location>
        <position position="77"/>
    </location>
</feature>
<evidence type="ECO:0000256" key="3">
    <source>
        <dbReference type="ARBA" id="ARBA00007164"/>
    </source>
</evidence>
<feature type="domain" description="Peptidase S11 D-alanyl-D-alanine carboxypeptidase A N-terminal" evidence="17">
    <location>
        <begin position="44"/>
        <end position="284"/>
    </location>
</feature>
<keyword evidence="7" id="KW-0732">Signal</keyword>
<dbReference type="EC" id="3.4.16.4" evidence="4"/>
<reference evidence="19" key="2">
    <citation type="journal article" date="2021" name="PeerJ">
        <title>Extensive microbial diversity within the chicken gut microbiome revealed by metagenomics and culture.</title>
        <authorList>
            <person name="Gilroy R."/>
            <person name="Ravi A."/>
            <person name="Getino M."/>
            <person name="Pursley I."/>
            <person name="Horton D.L."/>
            <person name="Alikhan N.F."/>
            <person name="Baker D."/>
            <person name="Gharbi K."/>
            <person name="Hall N."/>
            <person name="Watson M."/>
            <person name="Adriaenssens E.M."/>
            <person name="Foster-Nyarko E."/>
            <person name="Jarju S."/>
            <person name="Secka A."/>
            <person name="Antonio M."/>
            <person name="Oren A."/>
            <person name="Chaudhuri R.R."/>
            <person name="La Ragione R."/>
            <person name="Hildebrand F."/>
            <person name="Pallen M.J."/>
        </authorList>
    </citation>
    <scope>NUCLEOTIDE SEQUENCE</scope>
    <source>
        <strain evidence="19">CHK33-4379</strain>
    </source>
</reference>
<dbReference type="AlphaFoldDB" id="A0A9D1GTJ5"/>
<evidence type="ECO:0000259" key="18">
    <source>
        <dbReference type="Pfam" id="PF07943"/>
    </source>
</evidence>
<dbReference type="InterPro" id="IPR015956">
    <property type="entry name" value="Peniciliin-bd_prot_C_sf"/>
</dbReference>
<evidence type="ECO:0000256" key="9">
    <source>
        <dbReference type="ARBA" id="ARBA00022960"/>
    </source>
</evidence>
<evidence type="ECO:0000256" key="2">
    <source>
        <dbReference type="ARBA" id="ARBA00004752"/>
    </source>
</evidence>
<organism evidence="19 20">
    <name type="scientific">Candidatus Faeciplasma pullistercoris</name>
    <dbReference type="NCBI Taxonomy" id="2840800"/>
    <lineage>
        <taxon>Bacteria</taxon>
        <taxon>Bacillati</taxon>
        <taxon>Bacillota</taxon>
        <taxon>Clostridia</taxon>
        <taxon>Eubacteriales</taxon>
        <taxon>Oscillospiraceae</taxon>
        <taxon>Oscillospiraceae incertae sedis</taxon>
        <taxon>Candidatus Faeciplasma</taxon>
    </lineage>
</organism>
<keyword evidence="6" id="KW-0645">Protease</keyword>
<dbReference type="Gene3D" id="2.60.410.10">
    <property type="entry name" value="D-Ala-D-Ala carboxypeptidase, C-terminal domain"/>
    <property type="match status" value="1"/>
</dbReference>
<keyword evidence="8" id="KW-0378">Hydrolase</keyword>
<dbReference type="GO" id="GO:0008360">
    <property type="term" value="P:regulation of cell shape"/>
    <property type="evidence" value="ECO:0007669"/>
    <property type="project" value="UniProtKB-KW"/>
</dbReference>
<dbReference type="PANTHER" id="PTHR21581">
    <property type="entry name" value="D-ALANYL-D-ALANINE CARBOXYPEPTIDASE"/>
    <property type="match status" value="1"/>
</dbReference>
<name>A0A9D1GTJ5_9FIRM</name>
<dbReference type="Proteomes" id="UP000824136">
    <property type="component" value="Unassembled WGS sequence"/>
</dbReference>
<dbReference type="InterPro" id="IPR018044">
    <property type="entry name" value="Peptidase_S11"/>
</dbReference>
<keyword evidence="16" id="KW-0472">Membrane</keyword>
<dbReference type="GO" id="GO:0071555">
    <property type="term" value="P:cell wall organization"/>
    <property type="evidence" value="ECO:0007669"/>
    <property type="project" value="UniProtKB-KW"/>
</dbReference>
<keyword evidence="16" id="KW-1133">Transmembrane helix</keyword>
<dbReference type="Pfam" id="PF00768">
    <property type="entry name" value="Peptidase_S11"/>
    <property type="match status" value="1"/>
</dbReference>
<evidence type="ECO:0000256" key="7">
    <source>
        <dbReference type="ARBA" id="ARBA00022729"/>
    </source>
</evidence>
<protein>
    <recommendedName>
        <fullName evidence="4">serine-type D-Ala-D-Ala carboxypeptidase</fullName>
        <ecNumber evidence="4">3.4.16.4</ecNumber>
    </recommendedName>
</protein>
<evidence type="ECO:0000256" key="4">
    <source>
        <dbReference type="ARBA" id="ARBA00012448"/>
    </source>
</evidence>
<evidence type="ECO:0000256" key="11">
    <source>
        <dbReference type="ARBA" id="ARBA00023316"/>
    </source>
</evidence>
<keyword evidence="5 19" id="KW-0121">Carboxypeptidase</keyword>
<feature type="domain" description="Peptidase S11 D-Ala-D-Ala carboxypeptidase A C-terminal" evidence="18">
    <location>
        <begin position="324"/>
        <end position="400"/>
    </location>
</feature>
<feature type="transmembrane region" description="Helical" evidence="16">
    <location>
        <begin position="428"/>
        <end position="447"/>
    </location>
</feature>
<reference evidence="19" key="1">
    <citation type="submission" date="2020-10" db="EMBL/GenBank/DDBJ databases">
        <authorList>
            <person name="Gilroy R."/>
        </authorList>
    </citation>
    <scope>NUCLEOTIDE SEQUENCE</scope>
    <source>
        <strain evidence="19">CHK33-4379</strain>
    </source>
</reference>
<feature type="binding site" evidence="14">
    <location>
        <position position="254"/>
    </location>
    <ligand>
        <name>substrate</name>
    </ligand>
</feature>
<proteinExistence type="inferred from homology"/>